<comment type="caution">
    <text evidence="4">The sequence shown here is derived from an EMBL/GenBank/DDBJ whole genome shotgun (WGS) entry which is preliminary data.</text>
</comment>
<evidence type="ECO:0000313" key="3">
    <source>
        <dbReference type="EMBL" id="KAF7599553.1"/>
    </source>
</evidence>
<dbReference type="EMBL" id="NMRN01000007">
    <property type="protein sequence ID" value="PAS94395.1"/>
    <property type="molecule type" value="Genomic_DNA"/>
</dbReference>
<dbReference type="EMBL" id="MDUX01000018">
    <property type="protein sequence ID" value="KAF7599553.1"/>
    <property type="molecule type" value="Genomic_DNA"/>
</dbReference>
<accession>A0A272EWB3</accession>
<dbReference type="OrthoDB" id="192847at2"/>
<dbReference type="NCBIfam" id="NF004396">
    <property type="entry name" value="PRK05753.1"/>
    <property type="match status" value="1"/>
</dbReference>
<evidence type="ECO:0000313" key="5">
    <source>
        <dbReference type="Proteomes" id="UP000216107"/>
    </source>
</evidence>
<feature type="domain" description="Regulator of nucleoside diphosphate kinase N-terminal" evidence="2">
    <location>
        <begin position="3"/>
        <end position="42"/>
    </location>
</feature>
<feature type="domain" description="Transcription elongation factor GreA/GreB C-terminal" evidence="1">
    <location>
        <begin position="49"/>
        <end position="123"/>
    </location>
</feature>
<sequence length="137" mass="15177">MLPQITLTTFDYERLHALLDSPAARGVAVADVLAEELDRAELLEPSELPADVVSMNSRLRFVFDPEPEVYEYTLSWPRDAGLDDGPRLSVFTPIGAALLGLRVGDTIDWTVPSGKSVRLRVTELLWQPESNGEDLGR</sequence>
<dbReference type="Proteomes" id="UP000216107">
    <property type="component" value="Unassembled WGS sequence"/>
</dbReference>
<keyword evidence="4" id="KW-0251">Elongation factor</keyword>
<gene>
    <name evidence="3" type="ORF">BGI27_07225</name>
    <name evidence="4" type="ORF">CGU29_03530</name>
</gene>
<dbReference type="GO" id="GO:0003746">
    <property type="term" value="F:translation elongation factor activity"/>
    <property type="evidence" value="ECO:0007669"/>
    <property type="project" value="UniProtKB-KW"/>
</dbReference>
<reference evidence="4 5" key="2">
    <citation type="submission" date="2017-07" db="EMBL/GenBank/DDBJ databases">
        <title>Candidatus Dactylopiibacterium carminicum, a nitrogen-fixing symbiont of the cochineal insect Dactylopius coccus and Dactylopius opuntiae (Hemiptera: Coccoidea: Dactylopiidae).</title>
        <authorList>
            <person name="Vera A."/>
        </authorList>
    </citation>
    <scope>NUCLEOTIDE SEQUENCE [LARGE SCALE GENOMIC DNA]</scope>
    <source>
        <strain evidence="4 5">NFDCM</strain>
    </source>
</reference>
<dbReference type="InterPro" id="IPR036953">
    <property type="entry name" value="GreA/GreB_C_sf"/>
</dbReference>
<dbReference type="RefSeq" id="WP_095524232.1">
    <property type="nucleotide sequence ID" value="NZ_MDUX01000018.1"/>
</dbReference>
<dbReference type="Proteomes" id="UP000623509">
    <property type="component" value="Unassembled WGS sequence"/>
</dbReference>
<dbReference type="AlphaFoldDB" id="A0A272EWB3"/>
<name>A0A272EWB3_9RHOO</name>
<organism evidence="4 5">
    <name type="scientific">Candidatus Dactylopiibacterium carminicum</name>
    <dbReference type="NCBI Taxonomy" id="857335"/>
    <lineage>
        <taxon>Bacteria</taxon>
        <taxon>Pseudomonadati</taxon>
        <taxon>Pseudomonadota</taxon>
        <taxon>Betaproteobacteria</taxon>
        <taxon>Rhodocyclales</taxon>
        <taxon>Rhodocyclaceae</taxon>
        <taxon>Candidatus Dactylopiibacterium</taxon>
    </lineage>
</organism>
<protein>
    <submittedName>
        <fullName evidence="4">Transcription elongation factor GreAB</fullName>
    </submittedName>
</protein>
<dbReference type="PANTHER" id="PTHR30437">
    <property type="entry name" value="TRANSCRIPTION ELONGATION FACTOR GREA"/>
    <property type="match status" value="1"/>
</dbReference>
<dbReference type="GO" id="GO:0032784">
    <property type="term" value="P:regulation of DNA-templated transcription elongation"/>
    <property type="evidence" value="ECO:0007669"/>
    <property type="project" value="InterPro"/>
</dbReference>
<evidence type="ECO:0000313" key="6">
    <source>
        <dbReference type="Proteomes" id="UP000623509"/>
    </source>
</evidence>
<keyword evidence="4" id="KW-0648">Protein biosynthesis</keyword>
<dbReference type="GO" id="GO:0003677">
    <property type="term" value="F:DNA binding"/>
    <property type="evidence" value="ECO:0007669"/>
    <property type="project" value="InterPro"/>
</dbReference>
<dbReference type="GO" id="GO:0070063">
    <property type="term" value="F:RNA polymerase binding"/>
    <property type="evidence" value="ECO:0007669"/>
    <property type="project" value="InterPro"/>
</dbReference>
<dbReference type="InterPro" id="IPR001437">
    <property type="entry name" value="Tscrpt_elong_fac_GreA/B_C"/>
</dbReference>
<evidence type="ECO:0000259" key="2">
    <source>
        <dbReference type="Pfam" id="PF14760"/>
    </source>
</evidence>
<evidence type="ECO:0000313" key="4">
    <source>
        <dbReference type="EMBL" id="PAS94395.1"/>
    </source>
</evidence>
<reference evidence="3 6" key="1">
    <citation type="submission" date="2016-08" db="EMBL/GenBank/DDBJ databases">
        <title>Candidatus Dactylopiibacterium carminicum genome sequence.</title>
        <authorList>
            <person name="Ramirez-Puebla S.T."/>
            <person name="Ormeno-Orrillo E."/>
            <person name="Vera-Ponce De Leon A."/>
            <person name="Luis L."/>
            <person name="Sanchez-Flores A."/>
            <person name="Monica R."/>
            <person name="Martinez-Romero E."/>
        </authorList>
    </citation>
    <scope>NUCLEOTIDE SEQUENCE [LARGE SCALE GENOMIC DNA]</scope>
    <source>
        <strain evidence="3">END1</strain>
    </source>
</reference>
<evidence type="ECO:0000259" key="1">
    <source>
        <dbReference type="Pfam" id="PF01272"/>
    </source>
</evidence>
<dbReference type="GO" id="GO:0006354">
    <property type="term" value="P:DNA-templated transcription elongation"/>
    <property type="evidence" value="ECO:0007669"/>
    <property type="project" value="TreeGrafter"/>
</dbReference>
<proteinExistence type="predicted"/>
<dbReference type="Gene3D" id="1.10.286.20">
    <property type="match status" value="1"/>
</dbReference>
<dbReference type="InterPro" id="IPR029462">
    <property type="entry name" value="Rnk_N"/>
</dbReference>
<dbReference type="Pfam" id="PF14760">
    <property type="entry name" value="Rnk_N"/>
    <property type="match status" value="1"/>
</dbReference>
<dbReference type="Gene3D" id="3.10.50.30">
    <property type="entry name" value="Transcription elongation factor, GreA/GreB, C-terminal domain"/>
    <property type="match status" value="1"/>
</dbReference>
<dbReference type="SUPFAM" id="SSF54534">
    <property type="entry name" value="FKBP-like"/>
    <property type="match status" value="1"/>
</dbReference>
<dbReference type="InterPro" id="IPR023459">
    <property type="entry name" value="Tscrpt_elong_fac_GreA/B_fam"/>
</dbReference>
<keyword evidence="6" id="KW-1185">Reference proteome</keyword>
<dbReference type="Pfam" id="PF01272">
    <property type="entry name" value="GreA_GreB"/>
    <property type="match status" value="1"/>
</dbReference>
<dbReference type="PANTHER" id="PTHR30437:SF5">
    <property type="entry name" value="REGULATOR OF NUCLEOSIDE DIPHOSPHATE KINASE"/>
    <property type="match status" value="1"/>
</dbReference>